<sequence>MEAYRINTSHADPSEQDLKGLSPVSFVQDEIIPYFLTAISYLKDCILEDSGSDPSPSEAFREELQYLSTSALALEGSIDEEAFAFLQKFTDLAISMPEVWLSKNANRDRVLGRRQSNWQTFDARKTARKAARMTSKSTAPPQIVRRETVAVKEPVAPQALPADREPLVIRMVSTNERAPVLPDTTAQSASSETDYYSSVTGKFTTTGEEDIEMGEAEQEVSSDYEPDVVVPIAPQADRTYFREGAPPGAPPGAPRRLGRWESAIVFDQYGNKYLARPLP</sequence>
<dbReference type="AlphaFoldDB" id="A0A6A6GH41"/>
<accession>A0A6A6GH41</accession>
<gene>
    <name evidence="1" type="ORF">BDZ85DRAFT_317658</name>
</gene>
<dbReference type="Proteomes" id="UP000799538">
    <property type="component" value="Unassembled WGS sequence"/>
</dbReference>
<organism evidence="1 2">
    <name type="scientific">Elsinoe ampelina</name>
    <dbReference type="NCBI Taxonomy" id="302913"/>
    <lineage>
        <taxon>Eukaryota</taxon>
        <taxon>Fungi</taxon>
        <taxon>Dikarya</taxon>
        <taxon>Ascomycota</taxon>
        <taxon>Pezizomycotina</taxon>
        <taxon>Dothideomycetes</taxon>
        <taxon>Dothideomycetidae</taxon>
        <taxon>Myriangiales</taxon>
        <taxon>Elsinoaceae</taxon>
        <taxon>Elsinoe</taxon>
    </lineage>
</organism>
<proteinExistence type="predicted"/>
<name>A0A6A6GH41_9PEZI</name>
<reference evidence="2" key="1">
    <citation type="journal article" date="2020" name="Stud. Mycol.">
        <title>101 Dothideomycetes genomes: A test case for predicting lifestyles and emergence of pathogens.</title>
        <authorList>
            <person name="Haridas S."/>
            <person name="Albert R."/>
            <person name="Binder M."/>
            <person name="Bloem J."/>
            <person name="LaButti K."/>
            <person name="Salamov A."/>
            <person name="Andreopoulos B."/>
            <person name="Baker S."/>
            <person name="Barry K."/>
            <person name="Bills G."/>
            <person name="Bluhm B."/>
            <person name="Cannon C."/>
            <person name="Castanera R."/>
            <person name="Culley D."/>
            <person name="Daum C."/>
            <person name="Ezra D."/>
            <person name="Gonzalez J."/>
            <person name="Henrissat B."/>
            <person name="Kuo A."/>
            <person name="Liang C."/>
            <person name="Lipzen A."/>
            <person name="Lutzoni F."/>
            <person name="Magnuson J."/>
            <person name="Mondo S."/>
            <person name="Nolan M."/>
            <person name="Ohm R."/>
            <person name="Pangilinan J."/>
            <person name="Park H.-J."/>
            <person name="Ramirez L."/>
            <person name="Alfaro M."/>
            <person name="Sun H."/>
            <person name="Tritt A."/>
            <person name="Yoshinaga Y."/>
            <person name="Zwiers L.-H."/>
            <person name="Turgeon B."/>
            <person name="Goodwin S."/>
            <person name="Spatafora J."/>
            <person name="Crous P."/>
            <person name="Grigoriev I."/>
        </authorList>
    </citation>
    <scope>NUCLEOTIDE SEQUENCE [LARGE SCALE GENOMIC DNA]</scope>
    <source>
        <strain evidence="2">CECT 20119</strain>
    </source>
</reference>
<evidence type="ECO:0000313" key="1">
    <source>
        <dbReference type="EMBL" id="KAF2225054.1"/>
    </source>
</evidence>
<protein>
    <submittedName>
        <fullName evidence="1">Uncharacterized protein</fullName>
    </submittedName>
</protein>
<keyword evidence="2" id="KW-1185">Reference proteome</keyword>
<evidence type="ECO:0000313" key="2">
    <source>
        <dbReference type="Proteomes" id="UP000799538"/>
    </source>
</evidence>
<dbReference type="EMBL" id="ML992504">
    <property type="protein sequence ID" value="KAF2225054.1"/>
    <property type="molecule type" value="Genomic_DNA"/>
</dbReference>
<dbReference type="OrthoDB" id="10650442at2759"/>